<dbReference type="Proteomes" id="UP000029843">
    <property type="component" value="Unassembled WGS sequence"/>
</dbReference>
<evidence type="ECO:0000313" key="2">
    <source>
        <dbReference type="Proteomes" id="UP000029843"/>
    </source>
</evidence>
<dbReference type="AlphaFoldDB" id="A0A099KK69"/>
<gene>
    <name evidence="1" type="ORF">ND2E_3515</name>
</gene>
<accession>A0A099KK69</accession>
<reference evidence="1 2" key="1">
    <citation type="submission" date="2014-08" db="EMBL/GenBank/DDBJ databases">
        <title>Genomic and Phenotypic Diversity of Colwellia psychrerythraea strains from Disparate Marine Basins.</title>
        <authorList>
            <person name="Techtmann S.M."/>
            <person name="Stelling S.C."/>
            <person name="Utturkar S.M."/>
            <person name="Alshibli N."/>
            <person name="Harris A."/>
            <person name="Brown S.D."/>
            <person name="Hazen T.C."/>
        </authorList>
    </citation>
    <scope>NUCLEOTIDE SEQUENCE [LARGE SCALE GENOMIC DNA]</scope>
    <source>
        <strain evidence="1 2">ND2E</strain>
    </source>
</reference>
<protein>
    <submittedName>
        <fullName evidence="1">Uncharacterized protein</fullName>
    </submittedName>
</protein>
<comment type="caution">
    <text evidence="1">The sequence shown here is derived from an EMBL/GenBank/DDBJ whole genome shotgun (WGS) entry which is preliminary data.</text>
</comment>
<evidence type="ECO:0000313" key="1">
    <source>
        <dbReference type="EMBL" id="KGJ90367.1"/>
    </source>
</evidence>
<name>A0A099KK69_COLPS</name>
<sequence>MKNNVRLLINVFKISETNLKEKELNQGERKPIFK</sequence>
<dbReference type="EMBL" id="JQED01000035">
    <property type="protein sequence ID" value="KGJ90367.1"/>
    <property type="molecule type" value="Genomic_DNA"/>
</dbReference>
<organism evidence="1 2">
    <name type="scientific">Colwellia psychrerythraea</name>
    <name type="common">Vibrio psychroerythus</name>
    <dbReference type="NCBI Taxonomy" id="28229"/>
    <lineage>
        <taxon>Bacteria</taxon>
        <taxon>Pseudomonadati</taxon>
        <taxon>Pseudomonadota</taxon>
        <taxon>Gammaproteobacteria</taxon>
        <taxon>Alteromonadales</taxon>
        <taxon>Colwelliaceae</taxon>
        <taxon>Colwellia</taxon>
    </lineage>
</organism>
<proteinExistence type="predicted"/>